<dbReference type="Pfam" id="PF13367">
    <property type="entry name" value="PrsW-protease"/>
    <property type="match status" value="1"/>
</dbReference>
<evidence type="ECO:0000256" key="1">
    <source>
        <dbReference type="SAM" id="MobiDB-lite"/>
    </source>
</evidence>
<keyword evidence="2" id="KW-0812">Transmembrane</keyword>
<feature type="transmembrane region" description="Helical" evidence="2">
    <location>
        <begin position="454"/>
        <end position="475"/>
    </location>
</feature>
<evidence type="ECO:0000313" key="4">
    <source>
        <dbReference type="Proteomes" id="UP001589818"/>
    </source>
</evidence>
<dbReference type="GO" id="GO:0006508">
    <property type="term" value="P:proteolysis"/>
    <property type="evidence" value="ECO:0007669"/>
    <property type="project" value="UniProtKB-KW"/>
</dbReference>
<reference evidence="3 4" key="1">
    <citation type="submission" date="2024-09" db="EMBL/GenBank/DDBJ databases">
        <authorList>
            <person name="Sun Q."/>
            <person name="Mori K."/>
        </authorList>
    </citation>
    <scope>NUCLEOTIDE SEQUENCE [LARGE SCALE GENOMIC DNA]</scope>
    <source>
        <strain evidence="3 4">CCM 4839</strain>
    </source>
</reference>
<dbReference type="EMBL" id="JBHLVF010000011">
    <property type="protein sequence ID" value="MFC0391659.1"/>
    <property type="molecule type" value="Genomic_DNA"/>
</dbReference>
<dbReference type="InterPro" id="IPR026898">
    <property type="entry name" value="PrsW"/>
</dbReference>
<accession>A0ABV6J6Z6</accession>
<evidence type="ECO:0000256" key="2">
    <source>
        <dbReference type="SAM" id="Phobius"/>
    </source>
</evidence>
<keyword evidence="2" id="KW-0472">Membrane</keyword>
<organism evidence="3 4">
    <name type="scientific">Paenibacillus mendelii</name>
    <dbReference type="NCBI Taxonomy" id="206163"/>
    <lineage>
        <taxon>Bacteria</taxon>
        <taxon>Bacillati</taxon>
        <taxon>Bacillota</taxon>
        <taxon>Bacilli</taxon>
        <taxon>Bacillales</taxon>
        <taxon>Paenibacillaceae</taxon>
        <taxon>Paenibacillus</taxon>
    </lineage>
</organism>
<feature type="compositionally biased region" description="Pro residues" evidence="1">
    <location>
        <begin position="606"/>
        <end position="617"/>
    </location>
</feature>
<feature type="transmembrane region" description="Helical" evidence="2">
    <location>
        <begin position="509"/>
        <end position="532"/>
    </location>
</feature>
<keyword evidence="3" id="KW-0378">Hydrolase</keyword>
<keyword evidence="3" id="KW-0645">Protease</keyword>
<evidence type="ECO:0000313" key="3">
    <source>
        <dbReference type="EMBL" id="MFC0391659.1"/>
    </source>
</evidence>
<feature type="transmembrane region" description="Helical" evidence="2">
    <location>
        <begin position="364"/>
        <end position="381"/>
    </location>
</feature>
<feature type="compositionally biased region" description="Basic and acidic residues" evidence="1">
    <location>
        <begin position="621"/>
        <end position="650"/>
    </location>
</feature>
<dbReference type="RefSeq" id="WP_256555348.1">
    <property type="nucleotide sequence ID" value="NZ_JANHOF010000006.1"/>
</dbReference>
<keyword evidence="2" id="KW-1133">Transmembrane helix</keyword>
<feature type="transmembrane region" description="Helical" evidence="2">
    <location>
        <begin position="136"/>
        <end position="154"/>
    </location>
</feature>
<feature type="transmembrane region" description="Helical" evidence="2">
    <location>
        <begin position="111"/>
        <end position="130"/>
    </location>
</feature>
<sequence>MFHPASIDDRRLIIFLPASLRMDGYREIFIGLLFQTAAYWLTNSIWPGKIWNIWSRLKQQPNSWFRGSQQREEASVTSTIWQLRNGFRDMLEAAYRFILGLIAKYPFIRTAYTILSWISLIVFIVSLFVVPDSRKMLVQYLWSFYVLIQFWVLCRSKTLPWKPVALFVLSGVLFVVPFTTLTMAGLHALFGGTTRDTWSVAVMTPIFEELWKLLPLGVFLLFSRRASALSLGDYALIGGATGVGFQLMEELSRRWVSGSSYSVTFLGGETIHWDFFSLFPGRFEESFLPTMMTVGHPVITAMVTLAIGIAHRLRPRLSMAVYIFPTLLLAWGILDHAAYNGQNQLPDWILTIHDWTGSGYRTRSAFLLMLVAAIVADYWMLNKVRRKLPSLPSELPFNPFSEIWNMTAALFQDRGRFRHWLGFYRERRELGFILLYGNDEASGRQDPVRERMQAFYRIVTGLAMLLLAAGLFAGMSVYAAGGQDSACFACLFDSLQNWWDRLEWYEQGAILLGALALSLLFVGFWPALGIALTAGGIAGSGHEIAGYIRDPKKLLTPENALSVLAGIALSRVPFGRFFSWVGKKGSPYVRKLLDRIGFRKFEKPEVPTPVKPKPDAPGPHSKPDGPEKPPEKPDEPKPDDDKPDSDRDEGTTAIDRSAYREVEIVDSKNSPIGEFDQVDMEKKIFYEDKSAEGLDRVNPKTGLPAQTPQEFADKQILGKTRTRIHNLMNNAATTRPKATGTPEVPTLDEIRSIRDFVFRLDGDTPVLRTAVENSMNQLRQEFPDYTFKAIFGGKP</sequence>
<dbReference type="EC" id="3.4.-.-" evidence="3"/>
<keyword evidence="4" id="KW-1185">Reference proteome</keyword>
<dbReference type="Proteomes" id="UP001589818">
    <property type="component" value="Unassembled WGS sequence"/>
</dbReference>
<dbReference type="GO" id="GO:0008233">
    <property type="term" value="F:peptidase activity"/>
    <property type="evidence" value="ECO:0007669"/>
    <property type="project" value="UniProtKB-KW"/>
</dbReference>
<feature type="transmembrane region" description="Helical" evidence="2">
    <location>
        <begin position="166"/>
        <end position="190"/>
    </location>
</feature>
<protein>
    <submittedName>
        <fullName evidence="3">PrsW family glutamic-type intramembrane protease</fullName>
        <ecNumber evidence="3">3.4.-.-</ecNumber>
    </submittedName>
</protein>
<proteinExistence type="predicted"/>
<name>A0ABV6J6Z6_9BACL</name>
<feature type="transmembrane region" description="Helical" evidence="2">
    <location>
        <begin position="287"/>
        <end position="310"/>
    </location>
</feature>
<feature type="transmembrane region" description="Helical" evidence="2">
    <location>
        <begin position="317"/>
        <end position="334"/>
    </location>
</feature>
<feature type="region of interest" description="Disordered" evidence="1">
    <location>
        <begin position="604"/>
        <end position="662"/>
    </location>
</feature>
<gene>
    <name evidence="3" type="ORF">ACFFJ8_09745</name>
</gene>
<comment type="caution">
    <text evidence="3">The sequence shown here is derived from an EMBL/GenBank/DDBJ whole genome shotgun (WGS) entry which is preliminary data.</text>
</comment>